<dbReference type="Gene3D" id="1.10.238.20">
    <property type="entry name" value="Pheromone/general odorant binding protein domain"/>
    <property type="match status" value="1"/>
</dbReference>
<dbReference type="InterPro" id="IPR006170">
    <property type="entry name" value="PBP/GOBP"/>
</dbReference>
<dbReference type="OrthoDB" id="6746429at2759"/>
<protein>
    <submittedName>
        <fullName evidence="1">Uncharacterized protein</fullName>
    </submittedName>
</protein>
<dbReference type="SUPFAM" id="SSF47565">
    <property type="entry name" value="Insect pheromone/odorant-binding proteins"/>
    <property type="match status" value="1"/>
</dbReference>
<dbReference type="AlphaFoldDB" id="A0A9P0GBM1"/>
<evidence type="ECO:0000313" key="2">
    <source>
        <dbReference type="Proteomes" id="UP001153636"/>
    </source>
</evidence>
<dbReference type="EMBL" id="OV651832">
    <property type="protein sequence ID" value="CAH1107298.1"/>
    <property type="molecule type" value="Genomic_DNA"/>
</dbReference>
<accession>A0A9P0GBM1</accession>
<organism evidence="1 2">
    <name type="scientific">Psylliodes chrysocephalus</name>
    <dbReference type="NCBI Taxonomy" id="3402493"/>
    <lineage>
        <taxon>Eukaryota</taxon>
        <taxon>Metazoa</taxon>
        <taxon>Ecdysozoa</taxon>
        <taxon>Arthropoda</taxon>
        <taxon>Hexapoda</taxon>
        <taxon>Insecta</taxon>
        <taxon>Pterygota</taxon>
        <taxon>Neoptera</taxon>
        <taxon>Endopterygota</taxon>
        <taxon>Coleoptera</taxon>
        <taxon>Polyphaga</taxon>
        <taxon>Cucujiformia</taxon>
        <taxon>Chrysomeloidea</taxon>
        <taxon>Chrysomelidae</taxon>
        <taxon>Galerucinae</taxon>
        <taxon>Alticini</taxon>
        <taxon>Psylliodes</taxon>
    </lineage>
</organism>
<name>A0A9P0GBM1_9CUCU</name>
<evidence type="ECO:0000313" key="1">
    <source>
        <dbReference type="EMBL" id="CAH1107298.1"/>
    </source>
</evidence>
<dbReference type="Proteomes" id="UP001153636">
    <property type="component" value="Chromosome 20"/>
</dbReference>
<reference evidence="1" key="1">
    <citation type="submission" date="2022-01" db="EMBL/GenBank/DDBJ databases">
        <authorList>
            <person name="King R."/>
        </authorList>
    </citation>
    <scope>NUCLEOTIDE SEQUENCE</scope>
</reference>
<gene>
    <name evidence="1" type="ORF">PSYICH_LOCUS7915</name>
</gene>
<dbReference type="InterPro" id="IPR036728">
    <property type="entry name" value="PBP_GOBP_sf"/>
</dbReference>
<dbReference type="Pfam" id="PF01395">
    <property type="entry name" value="PBP_GOBP"/>
    <property type="match status" value="1"/>
</dbReference>
<dbReference type="GO" id="GO:0005549">
    <property type="term" value="F:odorant binding"/>
    <property type="evidence" value="ECO:0007669"/>
    <property type="project" value="InterPro"/>
</dbReference>
<sequence>MVFFFQRFKMEAMWGILTFALLLSAVSTVKLPRKDFGDNLTAVAKDLHKKCMVTSGCLTECVRKIKAAEFDPDSIPSKKYVACLWTASGLLTKGFELNSTLLEELMPPTISNEEIPTYLKCVEEGKNSAEKKFRDKIFVTTKCIYDTDPEKYIMF</sequence>
<keyword evidence="2" id="KW-1185">Reference proteome</keyword>
<proteinExistence type="predicted"/>